<dbReference type="Gene3D" id="3.20.20.60">
    <property type="entry name" value="Phosphoenolpyruvate-binding domains"/>
    <property type="match status" value="1"/>
</dbReference>
<comment type="caution">
    <text evidence="7">The sequence shown here is derived from an EMBL/GenBank/DDBJ whole genome shotgun (WGS) entry which is preliminary data.</text>
</comment>
<evidence type="ECO:0000256" key="5">
    <source>
        <dbReference type="ARBA" id="ARBA00023239"/>
    </source>
</evidence>
<dbReference type="PANTHER" id="PTHR42905">
    <property type="entry name" value="PHOSPHOENOLPYRUVATE CARBOXYLASE"/>
    <property type="match status" value="1"/>
</dbReference>
<accession>A0ABU5F111</accession>
<evidence type="ECO:0000256" key="2">
    <source>
        <dbReference type="ARBA" id="ARBA00009282"/>
    </source>
</evidence>
<proteinExistence type="inferred from homology"/>
<dbReference type="InterPro" id="IPR012695">
    <property type="entry name" value="PrpB"/>
</dbReference>
<dbReference type="Pfam" id="PF13714">
    <property type="entry name" value="PEP_mutase"/>
    <property type="match status" value="1"/>
</dbReference>
<dbReference type="GO" id="GO:0046421">
    <property type="term" value="F:methylisocitrate lyase activity"/>
    <property type="evidence" value="ECO:0007669"/>
    <property type="project" value="UniProtKB-EC"/>
</dbReference>
<comment type="cofactor">
    <cofactor evidence="1">
        <name>Mg(2+)</name>
        <dbReference type="ChEBI" id="CHEBI:18420"/>
    </cofactor>
</comment>
<dbReference type="EC" id="4.1.3.30" evidence="6"/>
<evidence type="ECO:0000313" key="7">
    <source>
        <dbReference type="EMBL" id="MDY3561005.1"/>
    </source>
</evidence>
<keyword evidence="4" id="KW-0460">Magnesium</keyword>
<sequence length="296" mass="31911">MSFDTNSLSPGARLRAAWTSGPLTLPGVFNPLVAKMAERLGFSAVYLSGGALSAGSGVPDIGLLTLTEFAQAAQLTSQAIRLPLLCDADTGFGESLNVERTVRMFETAGAAGIHLEDQEMPKRCGHLSGKSVVSAEVMAAKIRAAVAAKRDKNFVIMARTDAKAVNGFDDALDRAKRYLDAGADAIFPEAMESRDEFERFAKALPGAVLLANMTEFGKSPYLDVKTFGEMGYRLVLFPLTAFRVAMKAAEDALRDLLQNGTQIGSLPKMQTRSELYDLLGYTGYEARDRAYFGGRQ</sequence>
<keyword evidence="3" id="KW-0479">Metal-binding</keyword>
<keyword evidence="5 6" id="KW-0456">Lyase</keyword>
<evidence type="ECO:0000256" key="4">
    <source>
        <dbReference type="ARBA" id="ARBA00022842"/>
    </source>
</evidence>
<dbReference type="PROSITE" id="PS00161">
    <property type="entry name" value="ISOCITRATE_LYASE"/>
    <property type="match status" value="1"/>
</dbReference>
<organism evidence="7 8">
    <name type="scientific">Gemmata algarum</name>
    <dbReference type="NCBI Taxonomy" id="2975278"/>
    <lineage>
        <taxon>Bacteria</taxon>
        <taxon>Pseudomonadati</taxon>
        <taxon>Planctomycetota</taxon>
        <taxon>Planctomycetia</taxon>
        <taxon>Gemmatales</taxon>
        <taxon>Gemmataceae</taxon>
        <taxon>Gemmata</taxon>
    </lineage>
</organism>
<dbReference type="Proteomes" id="UP001272242">
    <property type="component" value="Unassembled WGS sequence"/>
</dbReference>
<dbReference type="PANTHER" id="PTHR42905:SF5">
    <property type="entry name" value="CARBOXYVINYL-CARBOXYPHOSPHONATE PHOSPHORYLMUTASE, CHLOROPLASTIC"/>
    <property type="match status" value="1"/>
</dbReference>
<dbReference type="InterPro" id="IPR018523">
    <property type="entry name" value="Isocitrate_lyase_ph_CS"/>
</dbReference>
<dbReference type="InterPro" id="IPR015813">
    <property type="entry name" value="Pyrv/PenolPyrv_kinase-like_dom"/>
</dbReference>
<evidence type="ECO:0000313" key="8">
    <source>
        <dbReference type="Proteomes" id="UP001272242"/>
    </source>
</evidence>
<dbReference type="SUPFAM" id="SSF51621">
    <property type="entry name" value="Phosphoenolpyruvate/pyruvate domain"/>
    <property type="match status" value="1"/>
</dbReference>
<dbReference type="CDD" id="cd00377">
    <property type="entry name" value="ICL_PEPM"/>
    <property type="match status" value="1"/>
</dbReference>
<comment type="function">
    <text evidence="6">Catalyzes the thermodynamically favored C-C bond cleavage of (2R,3S)-2-methylisocitrate to yield pyruvate and succinate.</text>
</comment>
<protein>
    <recommendedName>
        <fullName evidence="6">Methylisocitrate lyase</fullName>
        <ecNumber evidence="6">4.1.3.30</ecNumber>
    </recommendedName>
</protein>
<evidence type="ECO:0000256" key="3">
    <source>
        <dbReference type="ARBA" id="ARBA00022723"/>
    </source>
</evidence>
<reference evidence="8" key="1">
    <citation type="journal article" date="2023" name="Mar. Drugs">
        <title>Gemmata algarum, a Novel Planctomycete Isolated from an Algal Mat, Displays Antimicrobial Activity.</title>
        <authorList>
            <person name="Kumar G."/>
            <person name="Kallscheuer N."/>
            <person name="Kashif M."/>
            <person name="Ahamad S."/>
            <person name="Jagadeeshwari U."/>
            <person name="Pannikurungottu S."/>
            <person name="Haufschild T."/>
            <person name="Kabuu M."/>
            <person name="Sasikala C."/>
            <person name="Jogler C."/>
            <person name="Ramana C."/>
        </authorList>
    </citation>
    <scope>NUCLEOTIDE SEQUENCE [LARGE SCALE GENOMIC DNA]</scope>
    <source>
        <strain evidence="8">JC673</strain>
    </source>
</reference>
<evidence type="ECO:0000256" key="6">
    <source>
        <dbReference type="RuleBase" id="RU361121"/>
    </source>
</evidence>
<dbReference type="NCBIfam" id="TIGR02317">
    <property type="entry name" value="prpB"/>
    <property type="match status" value="1"/>
</dbReference>
<dbReference type="EMBL" id="JAXBLV010000187">
    <property type="protein sequence ID" value="MDY3561005.1"/>
    <property type="molecule type" value="Genomic_DNA"/>
</dbReference>
<keyword evidence="8" id="KW-1185">Reference proteome</keyword>
<name>A0ABU5F111_9BACT</name>
<comment type="catalytic activity">
    <reaction evidence="6">
        <text>(2S,3R)-3-hydroxybutane-1,2,3-tricarboxylate = pyruvate + succinate</text>
        <dbReference type="Rhea" id="RHEA:16809"/>
        <dbReference type="ChEBI" id="CHEBI:15361"/>
        <dbReference type="ChEBI" id="CHEBI:30031"/>
        <dbReference type="ChEBI" id="CHEBI:57429"/>
        <dbReference type="EC" id="4.1.3.30"/>
    </reaction>
</comment>
<gene>
    <name evidence="7" type="primary">prpB</name>
    <name evidence="7" type="ORF">R5W23_002261</name>
</gene>
<dbReference type="InterPro" id="IPR040442">
    <property type="entry name" value="Pyrv_kinase-like_dom_sf"/>
</dbReference>
<dbReference type="InterPro" id="IPR039556">
    <property type="entry name" value="ICL/PEPM"/>
</dbReference>
<comment type="pathway">
    <text evidence="6">Organic acid metabolism; propanoate degradation.</text>
</comment>
<comment type="similarity">
    <text evidence="2 6">Belongs to the isocitrate lyase/PEP mutase superfamily. Methylisocitrate lyase family.</text>
</comment>
<evidence type="ECO:0000256" key="1">
    <source>
        <dbReference type="ARBA" id="ARBA00001946"/>
    </source>
</evidence>
<dbReference type="RefSeq" id="WP_407936146.1">
    <property type="nucleotide sequence ID" value="NZ_JAXBLV010000187.1"/>
</dbReference>